<evidence type="ECO:0000256" key="1">
    <source>
        <dbReference type="ARBA" id="ARBA00004496"/>
    </source>
</evidence>
<dbReference type="GO" id="GO:0006427">
    <property type="term" value="P:histidyl-tRNA aminoacylation"/>
    <property type="evidence" value="ECO:0007669"/>
    <property type="project" value="UniProtKB-UniRule"/>
</dbReference>
<evidence type="ECO:0000256" key="9">
    <source>
        <dbReference type="ARBA" id="ARBA00023146"/>
    </source>
</evidence>
<keyword evidence="5 11" id="KW-0436">Ligase</keyword>
<dbReference type="RefSeq" id="WP_309204078.1">
    <property type="nucleotide sequence ID" value="NZ_CP133548.1"/>
</dbReference>
<dbReference type="GO" id="GO:0005524">
    <property type="term" value="F:ATP binding"/>
    <property type="evidence" value="ECO:0007669"/>
    <property type="project" value="UniProtKB-UniRule"/>
</dbReference>
<dbReference type="GO" id="GO:0004821">
    <property type="term" value="F:histidine-tRNA ligase activity"/>
    <property type="evidence" value="ECO:0007669"/>
    <property type="project" value="UniProtKB-UniRule"/>
</dbReference>
<evidence type="ECO:0000256" key="12">
    <source>
        <dbReference type="PIRSR" id="PIRSR001549-1"/>
    </source>
</evidence>
<feature type="binding site" evidence="12">
    <location>
        <position position="131"/>
    </location>
    <ligand>
        <name>L-histidine</name>
        <dbReference type="ChEBI" id="CHEBI:57595"/>
    </ligand>
</feature>
<comment type="similarity">
    <text evidence="2 11">Belongs to the class-II aminoacyl-tRNA synthetase family.</text>
</comment>
<dbReference type="PROSITE" id="PS50862">
    <property type="entry name" value="AA_TRNA_LIGASE_II"/>
    <property type="match status" value="1"/>
</dbReference>
<dbReference type="InterPro" id="IPR004516">
    <property type="entry name" value="HisRS/HisZ"/>
</dbReference>
<comment type="subcellular location">
    <subcellularLocation>
        <location evidence="1 11">Cytoplasm</location>
    </subcellularLocation>
</comment>
<dbReference type="EMBL" id="CP133548">
    <property type="protein sequence ID" value="WMS88858.1"/>
    <property type="molecule type" value="Genomic_DNA"/>
</dbReference>
<reference evidence="14 15" key="1">
    <citation type="submission" date="2023-08" db="EMBL/GenBank/DDBJ databases">
        <title>Pleionea litopenaei sp. nov., isolated from stomach of juvenile Litopenaeus vannamei.</title>
        <authorList>
            <person name="Rho A.M."/>
            <person name="Hwang C.Y."/>
        </authorList>
    </citation>
    <scope>NUCLEOTIDE SEQUENCE [LARGE SCALE GENOMIC DNA]</scope>
    <source>
        <strain evidence="14 15">HL-JVS1</strain>
    </source>
</reference>
<dbReference type="FunFam" id="3.30.930.10:FF:000005">
    <property type="entry name" value="Histidine--tRNA ligase"/>
    <property type="match status" value="1"/>
</dbReference>
<dbReference type="SUPFAM" id="SSF52954">
    <property type="entry name" value="Class II aaRS ABD-related"/>
    <property type="match status" value="1"/>
</dbReference>
<keyword evidence="15" id="KW-1185">Reference proteome</keyword>
<keyword evidence="6 11" id="KW-0547">Nucleotide-binding</keyword>
<evidence type="ECO:0000256" key="7">
    <source>
        <dbReference type="ARBA" id="ARBA00022840"/>
    </source>
</evidence>
<name>A0AA51RWR5_9GAMM</name>
<evidence type="ECO:0000313" key="14">
    <source>
        <dbReference type="EMBL" id="WMS88858.1"/>
    </source>
</evidence>
<evidence type="ECO:0000256" key="5">
    <source>
        <dbReference type="ARBA" id="ARBA00022598"/>
    </source>
</evidence>
<evidence type="ECO:0000256" key="10">
    <source>
        <dbReference type="ARBA" id="ARBA00047639"/>
    </source>
</evidence>
<feature type="binding site" evidence="12">
    <location>
        <begin position="83"/>
        <end position="85"/>
    </location>
    <ligand>
        <name>L-histidine</name>
        <dbReference type="ChEBI" id="CHEBI:57595"/>
    </ligand>
</feature>
<dbReference type="Gene3D" id="3.40.50.800">
    <property type="entry name" value="Anticodon-binding domain"/>
    <property type="match status" value="1"/>
</dbReference>
<dbReference type="InterPro" id="IPR045864">
    <property type="entry name" value="aa-tRNA-synth_II/BPL/LPL"/>
</dbReference>
<feature type="binding site" evidence="12">
    <location>
        <begin position="263"/>
        <end position="264"/>
    </location>
    <ligand>
        <name>L-histidine</name>
        <dbReference type="ChEBI" id="CHEBI:57595"/>
    </ligand>
</feature>
<comment type="catalytic activity">
    <reaction evidence="10 11">
        <text>tRNA(His) + L-histidine + ATP = L-histidyl-tRNA(His) + AMP + diphosphate + H(+)</text>
        <dbReference type="Rhea" id="RHEA:17313"/>
        <dbReference type="Rhea" id="RHEA-COMP:9665"/>
        <dbReference type="Rhea" id="RHEA-COMP:9689"/>
        <dbReference type="ChEBI" id="CHEBI:15378"/>
        <dbReference type="ChEBI" id="CHEBI:30616"/>
        <dbReference type="ChEBI" id="CHEBI:33019"/>
        <dbReference type="ChEBI" id="CHEBI:57595"/>
        <dbReference type="ChEBI" id="CHEBI:78442"/>
        <dbReference type="ChEBI" id="CHEBI:78527"/>
        <dbReference type="ChEBI" id="CHEBI:456215"/>
        <dbReference type="EC" id="6.1.1.21"/>
    </reaction>
</comment>
<gene>
    <name evidence="11 14" type="primary">hisS</name>
    <name evidence="14" type="ORF">Q9312_08045</name>
</gene>
<keyword evidence="4 11" id="KW-0963">Cytoplasm</keyword>
<feature type="domain" description="Aminoacyl-transfer RNA synthetases class-II family profile" evidence="13">
    <location>
        <begin position="24"/>
        <end position="329"/>
    </location>
</feature>
<evidence type="ECO:0000259" key="13">
    <source>
        <dbReference type="PROSITE" id="PS50862"/>
    </source>
</evidence>
<dbReference type="InterPro" id="IPR006195">
    <property type="entry name" value="aa-tRNA-synth_II"/>
</dbReference>
<feature type="binding site" evidence="12">
    <location>
        <position position="259"/>
    </location>
    <ligand>
        <name>L-histidine</name>
        <dbReference type="ChEBI" id="CHEBI:57595"/>
    </ligand>
</feature>
<dbReference type="Pfam" id="PF13393">
    <property type="entry name" value="tRNA-synt_His"/>
    <property type="match status" value="1"/>
</dbReference>
<evidence type="ECO:0000256" key="2">
    <source>
        <dbReference type="ARBA" id="ARBA00008226"/>
    </source>
</evidence>
<dbReference type="Pfam" id="PF03129">
    <property type="entry name" value="HGTP_anticodon"/>
    <property type="match status" value="1"/>
</dbReference>
<evidence type="ECO:0000256" key="6">
    <source>
        <dbReference type="ARBA" id="ARBA00022741"/>
    </source>
</evidence>
<evidence type="ECO:0000313" key="15">
    <source>
        <dbReference type="Proteomes" id="UP001239782"/>
    </source>
</evidence>
<dbReference type="PANTHER" id="PTHR43707">
    <property type="entry name" value="HISTIDYL-TRNA SYNTHETASE"/>
    <property type="match status" value="1"/>
</dbReference>
<dbReference type="PIRSF" id="PIRSF001549">
    <property type="entry name" value="His-tRNA_synth"/>
    <property type="match status" value="1"/>
</dbReference>
<dbReference type="HAMAP" id="MF_00127">
    <property type="entry name" value="His_tRNA_synth"/>
    <property type="match status" value="1"/>
</dbReference>
<dbReference type="InterPro" id="IPR036621">
    <property type="entry name" value="Anticodon-bd_dom_sf"/>
</dbReference>
<evidence type="ECO:0000256" key="4">
    <source>
        <dbReference type="ARBA" id="ARBA00022490"/>
    </source>
</evidence>
<dbReference type="CDD" id="cd00773">
    <property type="entry name" value="HisRS-like_core"/>
    <property type="match status" value="1"/>
</dbReference>
<proteinExistence type="inferred from homology"/>
<feature type="binding site" evidence="12">
    <location>
        <position position="113"/>
    </location>
    <ligand>
        <name>L-histidine</name>
        <dbReference type="ChEBI" id="CHEBI:57595"/>
    </ligand>
</feature>
<dbReference type="NCBIfam" id="TIGR00442">
    <property type="entry name" value="hisS"/>
    <property type="match status" value="1"/>
</dbReference>
<dbReference type="InterPro" id="IPR033656">
    <property type="entry name" value="HisRS_anticodon"/>
</dbReference>
<dbReference type="InterPro" id="IPR041715">
    <property type="entry name" value="HisRS-like_core"/>
</dbReference>
<accession>A0AA51RWR5</accession>
<organism evidence="14 15">
    <name type="scientific">Pleionea litopenaei</name>
    <dbReference type="NCBI Taxonomy" id="3070815"/>
    <lineage>
        <taxon>Bacteria</taxon>
        <taxon>Pseudomonadati</taxon>
        <taxon>Pseudomonadota</taxon>
        <taxon>Gammaproteobacteria</taxon>
        <taxon>Oceanospirillales</taxon>
        <taxon>Pleioneaceae</taxon>
        <taxon>Pleionea</taxon>
    </lineage>
</organism>
<keyword evidence="8 11" id="KW-0648">Protein biosynthesis</keyword>
<keyword evidence="7 11" id="KW-0067">ATP-binding</keyword>
<comment type="subunit">
    <text evidence="3 11">Homodimer.</text>
</comment>
<evidence type="ECO:0000256" key="11">
    <source>
        <dbReference type="HAMAP-Rule" id="MF_00127"/>
    </source>
</evidence>
<dbReference type="AlphaFoldDB" id="A0AA51RWR5"/>
<dbReference type="KEGG" id="plei:Q9312_08045"/>
<dbReference type="InterPro" id="IPR004154">
    <property type="entry name" value="Anticodon-bd"/>
</dbReference>
<dbReference type="EC" id="6.1.1.21" evidence="11"/>
<sequence length="427" mass="48385">MKAKFQAIKGMNDILPEQTPAWHKLEALLLQLMQQYGYSEIRMPLVEKTALFKRSIGEVTDIVEKEMYTWTDISDDSLTLRPEGTASCVRAGIEHGLLYNQQQKLWYMGPMFRRENPQKGRYRQFHQLGVEAFGFAGPDVEVEQILLTHRLWRALGIDNDVVLHINTLGDSESRANYRELLVTYFNAHKEQLDEDSLRRLNSNPLRILDSKNPAMQSLIEQAPKLSEHVDEASKEHFERLKSMLTAAGLTFQVNDRLVRGLDYYNRTVFEWMTDKLGAQGTICAGGRYDGLTDQLGGQATTASGFAMGIERILSLAIEAGYFADYSEAPHVYFIAMGESAEVQAMVLAEKLRDELPHLRMVVNCGGGNFKKQFKKADRSAAKIALILGEDEVQQQVIGIKFLRDDRVQESCSWNELAAQLGSFEFTD</sequence>
<feature type="binding site" evidence="12">
    <location>
        <position position="127"/>
    </location>
    <ligand>
        <name>L-histidine</name>
        <dbReference type="ChEBI" id="CHEBI:57595"/>
    </ligand>
</feature>
<dbReference type="Gene3D" id="3.30.930.10">
    <property type="entry name" value="Bira Bifunctional Protein, Domain 2"/>
    <property type="match status" value="1"/>
</dbReference>
<protein>
    <recommendedName>
        <fullName evidence="11">Histidine--tRNA ligase</fullName>
        <ecNumber evidence="11">6.1.1.21</ecNumber>
    </recommendedName>
    <alternativeName>
        <fullName evidence="11">Histidyl-tRNA synthetase</fullName>
        <shortName evidence="11">HisRS</shortName>
    </alternativeName>
</protein>
<dbReference type="GO" id="GO:0005737">
    <property type="term" value="C:cytoplasm"/>
    <property type="evidence" value="ECO:0007669"/>
    <property type="project" value="UniProtKB-SubCell"/>
</dbReference>
<dbReference type="Proteomes" id="UP001239782">
    <property type="component" value="Chromosome"/>
</dbReference>
<keyword evidence="9 11" id="KW-0030">Aminoacyl-tRNA synthetase</keyword>
<dbReference type="SUPFAM" id="SSF55681">
    <property type="entry name" value="Class II aaRS and biotin synthetases"/>
    <property type="match status" value="1"/>
</dbReference>
<dbReference type="CDD" id="cd00859">
    <property type="entry name" value="HisRS_anticodon"/>
    <property type="match status" value="1"/>
</dbReference>
<evidence type="ECO:0000256" key="3">
    <source>
        <dbReference type="ARBA" id="ARBA00011738"/>
    </source>
</evidence>
<dbReference type="PANTHER" id="PTHR43707:SF1">
    <property type="entry name" value="HISTIDINE--TRNA LIGASE, MITOCHONDRIAL-RELATED"/>
    <property type="match status" value="1"/>
</dbReference>
<dbReference type="InterPro" id="IPR015807">
    <property type="entry name" value="His-tRNA-ligase"/>
</dbReference>
<evidence type="ECO:0000256" key="8">
    <source>
        <dbReference type="ARBA" id="ARBA00022917"/>
    </source>
</evidence>